<evidence type="ECO:0000313" key="2">
    <source>
        <dbReference type="Proteomes" id="UP001367508"/>
    </source>
</evidence>
<sequence length="138" mass="15245">MRVTITLYVSSWLAPSLSQHQRMTIKQNKNSFGSFCIKGAKAVSRVPFSWTRVFLATTRCAYLHAGNASLASVHVINMGPDPLSNPKCTTHSPQIHFKLKSKSKHHLLHHAAPGETRGRIMQSAPFVPDLTGNRSSKP</sequence>
<comment type="caution">
    <text evidence="1">The sequence shown here is derived from an EMBL/GenBank/DDBJ whole genome shotgun (WGS) entry which is preliminary data.</text>
</comment>
<dbReference type="AlphaFoldDB" id="A0AAN9L3H5"/>
<organism evidence="1 2">
    <name type="scientific">Canavalia gladiata</name>
    <name type="common">Sword bean</name>
    <name type="synonym">Dolichos gladiatus</name>
    <dbReference type="NCBI Taxonomy" id="3824"/>
    <lineage>
        <taxon>Eukaryota</taxon>
        <taxon>Viridiplantae</taxon>
        <taxon>Streptophyta</taxon>
        <taxon>Embryophyta</taxon>
        <taxon>Tracheophyta</taxon>
        <taxon>Spermatophyta</taxon>
        <taxon>Magnoliopsida</taxon>
        <taxon>eudicotyledons</taxon>
        <taxon>Gunneridae</taxon>
        <taxon>Pentapetalae</taxon>
        <taxon>rosids</taxon>
        <taxon>fabids</taxon>
        <taxon>Fabales</taxon>
        <taxon>Fabaceae</taxon>
        <taxon>Papilionoideae</taxon>
        <taxon>50 kb inversion clade</taxon>
        <taxon>NPAAA clade</taxon>
        <taxon>indigoferoid/millettioid clade</taxon>
        <taxon>Phaseoleae</taxon>
        <taxon>Canavalia</taxon>
    </lineage>
</organism>
<reference evidence="1 2" key="1">
    <citation type="submission" date="2024-01" db="EMBL/GenBank/DDBJ databases">
        <title>The genomes of 5 underutilized Papilionoideae crops provide insights into root nodulation and disease resistanc.</title>
        <authorList>
            <person name="Jiang F."/>
        </authorList>
    </citation>
    <scope>NUCLEOTIDE SEQUENCE [LARGE SCALE GENOMIC DNA]</scope>
    <source>
        <strain evidence="1">LVBAO_FW01</strain>
        <tissue evidence="1">Leaves</tissue>
    </source>
</reference>
<gene>
    <name evidence="1" type="ORF">VNO77_22157</name>
</gene>
<dbReference type="Proteomes" id="UP001367508">
    <property type="component" value="Unassembled WGS sequence"/>
</dbReference>
<dbReference type="EMBL" id="JAYMYQ010000005">
    <property type="protein sequence ID" value="KAK7328061.1"/>
    <property type="molecule type" value="Genomic_DNA"/>
</dbReference>
<evidence type="ECO:0000313" key="1">
    <source>
        <dbReference type="EMBL" id="KAK7328061.1"/>
    </source>
</evidence>
<protein>
    <submittedName>
        <fullName evidence="1">Uncharacterized protein</fullName>
    </submittedName>
</protein>
<name>A0AAN9L3H5_CANGL</name>
<keyword evidence="2" id="KW-1185">Reference proteome</keyword>
<proteinExistence type="predicted"/>
<accession>A0AAN9L3H5</accession>